<evidence type="ECO:0000313" key="2">
    <source>
        <dbReference type="EMBL" id="QEQ70897.1"/>
    </source>
</evidence>
<dbReference type="InterPro" id="IPR029044">
    <property type="entry name" value="Nucleotide-diphossugar_trans"/>
</dbReference>
<feature type="domain" description="Glycosyltransferase 2-like" evidence="1">
    <location>
        <begin position="5"/>
        <end position="115"/>
    </location>
</feature>
<dbReference type="RefSeq" id="WP_171901767.1">
    <property type="nucleotide sequence ID" value="NZ_MITM01000097.1"/>
</dbReference>
<proteinExistence type="predicted"/>
<dbReference type="Pfam" id="PF00535">
    <property type="entry name" value="Glycos_transf_2"/>
    <property type="match status" value="1"/>
</dbReference>
<keyword evidence="2" id="KW-0808">Transferase</keyword>
<gene>
    <name evidence="2" type="primary">wcmU</name>
</gene>
<reference evidence="2" key="1">
    <citation type="journal article" date="2019" name="Int. J. Food Microbiol.">
        <title>Developing a novel molecular serotyping system based on capsular polysaccharide synthesis gene clusters of Vibrio parahaemolyticus.</title>
        <authorList>
            <person name="Pang Y."/>
            <person name="Guo X."/>
            <person name="Tian X."/>
            <person name="Liu F."/>
            <person name="Wang L."/>
            <person name="Wu J."/>
            <person name="Zhang S."/>
            <person name="Li S."/>
            <person name="Liu B."/>
        </authorList>
    </citation>
    <scope>NUCLEOTIDE SEQUENCE</scope>
    <source>
        <strain evidence="2">G3562</strain>
    </source>
</reference>
<accession>A0A5Q5AXG5</accession>
<protein>
    <submittedName>
        <fullName evidence="2">Putative glycosyl transferase</fullName>
    </submittedName>
</protein>
<dbReference type="PANTHER" id="PTHR22916:SF67">
    <property type="entry name" value="COLANIC ACID BIOSYNTHESIS GLYCOSYL TRANSFERASE WCAE-RELATED"/>
    <property type="match status" value="1"/>
</dbReference>
<dbReference type="Gene3D" id="3.90.550.10">
    <property type="entry name" value="Spore Coat Polysaccharide Biosynthesis Protein SpsA, Chain A"/>
    <property type="match status" value="1"/>
</dbReference>
<dbReference type="GO" id="GO:0016758">
    <property type="term" value="F:hexosyltransferase activity"/>
    <property type="evidence" value="ECO:0007669"/>
    <property type="project" value="UniProtKB-ARBA"/>
</dbReference>
<dbReference type="AlphaFoldDB" id="A0A5Q5AXG5"/>
<name>A0A5Q5AXG5_VIBPH</name>
<dbReference type="SUPFAM" id="SSF53448">
    <property type="entry name" value="Nucleotide-diphospho-sugar transferases"/>
    <property type="match status" value="1"/>
</dbReference>
<dbReference type="PANTHER" id="PTHR22916">
    <property type="entry name" value="GLYCOSYLTRANSFERASE"/>
    <property type="match status" value="1"/>
</dbReference>
<evidence type="ECO:0000259" key="1">
    <source>
        <dbReference type="Pfam" id="PF00535"/>
    </source>
</evidence>
<organism evidence="2">
    <name type="scientific">Vibrio parahaemolyticus</name>
    <dbReference type="NCBI Taxonomy" id="670"/>
    <lineage>
        <taxon>Bacteria</taxon>
        <taxon>Pseudomonadati</taxon>
        <taxon>Pseudomonadota</taxon>
        <taxon>Gammaproteobacteria</taxon>
        <taxon>Vibrionales</taxon>
        <taxon>Vibrionaceae</taxon>
        <taxon>Vibrio</taxon>
    </lineage>
</organism>
<dbReference type="InterPro" id="IPR001173">
    <property type="entry name" value="Glyco_trans_2-like"/>
</dbReference>
<sequence>MTFLSIVTVVYEDPEGLEDTIKSTKALLNQIQFEVIVVDGSPTNVVRRRYEQLNSYTRDLIVKYIHESDSGIYDAMNKGVTQCYDSDYTIFMNAGDVFTPQSGEVLSEFFYKNNAPFNNGRFSKDIVVFPIKCLNENKEEVPFRVFENIEDIRFRPCVPHQSTLISTSLMKKNKYNLKYEILADYDFFCRSFQNGSNFIIVNDKPAIAAFSLGGVSSNAQKQIIFIKELMKIQKNVFDKVSYRYALVPLLKWIVFRFEFFRRAEKLIRKIIFR</sequence>
<dbReference type="EMBL" id="MK473660">
    <property type="protein sequence ID" value="QEQ70897.1"/>
    <property type="molecule type" value="Genomic_DNA"/>
</dbReference>